<dbReference type="OMA" id="SICTERV"/>
<dbReference type="GO" id="GO:0005737">
    <property type="term" value="C:cytoplasm"/>
    <property type="evidence" value="ECO:0007669"/>
    <property type="project" value="TreeGrafter"/>
</dbReference>
<name>A0A3P7DU79_WUCBA</name>
<evidence type="ECO:0000313" key="3">
    <source>
        <dbReference type="Proteomes" id="UP000270924"/>
    </source>
</evidence>
<dbReference type="PANTHER" id="PTHR11579:SF9">
    <property type="entry name" value="PROTEIN-L-ISOASPARTATE O-METHYLTRANSFERASE"/>
    <property type="match status" value="1"/>
</dbReference>
<dbReference type="Gene3D" id="3.40.50.150">
    <property type="entry name" value="Vaccinia Virus protein VP39"/>
    <property type="match status" value="1"/>
</dbReference>
<reference evidence="2 3" key="1">
    <citation type="submission" date="2018-11" db="EMBL/GenBank/DDBJ databases">
        <authorList>
            <consortium name="Pathogen Informatics"/>
        </authorList>
    </citation>
    <scope>NUCLEOTIDE SEQUENCE [LARGE SCALE GENOMIC DNA]</scope>
</reference>
<sequence>MGLAASSGHDNDDLIDKLIDANIVVTHRVEIALRLVDRRRFFPVEGRYIAYKDLAWKSDFGSPGRIHISAPCIYGNVLECLDLQEGNSFLN</sequence>
<proteinExistence type="inferred from homology"/>
<accession>A0A3P7DU79</accession>
<feature type="non-terminal residue" evidence="2">
    <location>
        <position position="91"/>
    </location>
</feature>
<dbReference type="Proteomes" id="UP000270924">
    <property type="component" value="Unassembled WGS sequence"/>
</dbReference>
<dbReference type="OrthoDB" id="10257972at2759"/>
<dbReference type="InterPro" id="IPR000682">
    <property type="entry name" value="PCMT"/>
</dbReference>
<dbReference type="GO" id="GO:0004719">
    <property type="term" value="F:protein-L-isoaspartate (D-aspartate) O-methyltransferase activity"/>
    <property type="evidence" value="ECO:0007669"/>
    <property type="project" value="InterPro"/>
</dbReference>
<comment type="similarity">
    <text evidence="1">Belongs to the methyltransferase superfamily. L-isoaspartyl/D-aspartyl protein methyltransferase family.</text>
</comment>
<dbReference type="PANTHER" id="PTHR11579">
    <property type="entry name" value="PROTEIN-L-ISOASPARTATE O-METHYLTRANSFERASE"/>
    <property type="match status" value="1"/>
</dbReference>
<organism evidence="2 3">
    <name type="scientific">Wuchereria bancrofti</name>
    <dbReference type="NCBI Taxonomy" id="6293"/>
    <lineage>
        <taxon>Eukaryota</taxon>
        <taxon>Metazoa</taxon>
        <taxon>Ecdysozoa</taxon>
        <taxon>Nematoda</taxon>
        <taxon>Chromadorea</taxon>
        <taxon>Rhabditida</taxon>
        <taxon>Spirurina</taxon>
        <taxon>Spiruromorpha</taxon>
        <taxon>Filarioidea</taxon>
        <taxon>Onchocercidae</taxon>
        <taxon>Wuchereria</taxon>
    </lineage>
</organism>
<evidence type="ECO:0000313" key="2">
    <source>
        <dbReference type="EMBL" id="VDM13591.1"/>
    </source>
</evidence>
<dbReference type="InParanoid" id="A0A3P7DU79"/>
<evidence type="ECO:0000256" key="1">
    <source>
        <dbReference type="ARBA" id="ARBA00005369"/>
    </source>
</evidence>
<dbReference type="Pfam" id="PF01135">
    <property type="entry name" value="PCMT"/>
    <property type="match status" value="1"/>
</dbReference>
<keyword evidence="3" id="KW-1185">Reference proteome</keyword>
<dbReference type="EMBL" id="UYWW01004565">
    <property type="protein sequence ID" value="VDM13591.1"/>
    <property type="molecule type" value="Genomic_DNA"/>
</dbReference>
<dbReference type="InterPro" id="IPR029063">
    <property type="entry name" value="SAM-dependent_MTases_sf"/>
</dbReference>
<gene>
    <name evidence="2" type="ORF">WBA_LOCUS6977</name>
</gene>
<protein>
    <submittedName>
        <fullName evidence="2">Uncharacterized protein</fullName>
    </submittedName>
</protein>
<dbReference type="AlphaFoldDB" id="A0A3P7DU79"/>